<accession>A0A6A6VJ14</accession>
<dbReference type="AlphaFoldDB" id="A0A6A6VJ14"/>
<dbReference type="InterPro" id="IPR036188">
    <property type="entry name" value="FAD/NAD-bd_sf"/>
</dbReference>
<dbReference type="PANTHER" id="PTHR46720">
    <property type="entry name" value="HYDROXYLASE, PUTATIVE (AFU_ORTHOLOGUE AFUA_3G01460)-RELATED"/>
    <property type="match status" value="1"/>
</dbReference>
<dbReference type="SUPFAM" id="SSF51905">
    <property type="entry name" value="FAD/NAD(P)-binding domain"/>
    <property type="match status" value="1"/>
</dbReference>
<feature type="domain" description="FAD-binding" evidence="4">
    <location>
        <begin position="5"/>
        <end position="364"/>
    </location>
</feature>
<keyword evidence="3" id="KW-0560">Oxidoreductase</keyword>
<evidence type="ECO:0000259" key="4">
    <source>
        <dbReference type="Pfam" id="PF01494"/>
    </source>
</evidence>
<organism evidence="5 6">
    <name type="scientific">Sporormia fimetaria CBS 119925</name>
    <dbReference type="NCBI Taxonomy" id="1340428"/>
    <lineage>
        <taxon>Eukaryota</taxon>
        <taxon>Fungi</taxon>
        <taxon>Dikarya</taxon>
        <taxon>Ascomycota</taxon>
        <taxon>Pezizomycotina</taxon>
        <taxon>Dothideomycetes</taxon>
        <taxon>Pleosporomycetidae</taxon>
        <taxon>Pleosporales</taxon>
        <taxon>Sporormiaceae</taxon>
        <taxon>Sporormia</taxon>
    </lineage>
</organism>
<keyword evidence="1" id="KW-0285">Flavoprotein</keyword>
<dbReference type="PRINTS" id="PR00420">
    <property type="entry name" value="RNGMNOXGNASE"/>
</dbReference>
<name>A0A6A6VJ14_9PLEO</name>
<sequence length="426" mass="46683">MSKQKVVIIGGGIGGVALAVGLRHRGISAQVYEAGDDFTELGAGIALGPNAIAALSLLDPEAGEVFEQLATKNAFSSEEATWINFRHGIGEPSLIAKVQTKDDRKTGLSSVHRARFLNSLAALIPRDMVHFGKRLQRITEAGGSNLRLYFDDGTQVLAASVVGCDGVRSSVRQYVLDLKRPLDNVTYTKKYVYRGLVPMPLAVKRLGEELANNSQMYLGPGGHVLSYPIDGGATMNVVAFRDDAHEWKHPSWVFKQRGNTMRDEFEGWGEPVKNIVQMLDQPDQWALFNHEPAATFQKGSVVLLGDAAHATTPHQGAGAGQAIEDALFLAELLDRATSLGVSTNAAFQAYDAVRRPRSQRVVSTSKAAGYTYAMTGPAGSDDELLREELLQRFNWIWEYDVKRELEVAVMQLQRVAEQTEMEKARL</sequence>
<gene>
    <name evidence="5" type="ORF">M011DRAFT_398277</name>
</gene>
<evidence type="ECO:0000256" key="2">
    <source>
        <dbReference type="ARBA" id="ARBA00022827"/>
    </source>
</evidence>
<dbReference type="OrthoDB" id="417877at2759"/>
<dbReference type="Proteomes" id="UP000799440">
    <property type="component" value="Unassembled WGS sequence"/>
</dbReference>
<keyword evidence="2" id="KW-0274">FAD</keyword>
<dbReference type="InterPro" id="IPR051104">
    <property type="entry name" value="FAD_monoxygenase"/>
</dbReference>
<evidence type="ECO:0000313" key="5">
    <source>
        <dbReference type="EMBL" id="KAF2749694.1"/>
    </source>
</evidence>
<dbReference type="GO" id="GO:0071949">
    <property type="term" value="F:FAD binding"/>
    <property type="evidence" value="ECO:0007669"/>
    <property type="project" value="InterPro"/>
</dbReference>
<dbReference type="GO" id="GO:0044550">
    <property type="term" value="P:secondary metabolite biosynthetic process"/>
    <property type="evidence" value="ECO:0007669"/>
    <property type="project" value="TreeGrafter"/>
</dbReference>
<protein>
    <submittedName>
        <fullName evidence="5">Putative salicylate hydroxylase</fullName>
    </submittedName>
</protein>
<keyword evidence="6" id="KW-1185">Reference proteome</keyword>
<evidence type="ECO:0000256" key="1">
    <source>
        <dbReference type="ARBA" id="ARBA00022630"/>
    </source>
</evidence>
<dbReference type="Gene3D" id="3.50.50.60">
    <property type="entry name" value="FAD/NAD(P)-binding domain"/>
    <property type="match status" value="1"/>
</dbReference>
<dbReference type="PANTHER" id="PTHR46720:SF3">
    <property type="entry name" value="FAD-BINDING DOMAIN-CONTAINING PROTEIN-RELATED"/>
    <property type="match status" value="1"/>
</dbReference>
<dbReference type="SUPFAM" id="SSF54373">
    <property type="entry name" value="FAD-linked reductases, C-terminal domain"/>
    <property type="match status" value="1"/>
</dbReference>
<dbReference type="Pfam" id="PF01494">
    <property type="entry name" value="FAD_binding_3"/>
    <property type="match status" value="1"/>
</dbReference>
<dbReference type="InterPro" id="IPR002938">
    <property type="entry name" value="FAD-bd"/>
</dbReference>
<dbReference type="GO" id="GO:0016491">
    <property type="term" value="F:oxidoreductase activity"/>
    <property type="evidence" value="ECO:0007669"/>
    <property type="project" value="UniProtKB-KW"/>
</dbReference>
<reference evidence="5" key="1">
    <citation type="journal article" date="2020" name="Stud. Mycol.">
        <title>101 Dothideomycetes genomes: a test case for predicting lifestyles and emergence of pathogens.</title>
        <authorList>
            <person name="Haridas S."/>
            <person name="Albert R."/>
            <person name="Binder M."/>
            <person name="Bloem J."/>
            <person name="Labutti K."/>
            <person name="Salamov A."/>
            <person name="Andreopoulos B."/>
            <person name="Baker S."/>
            <person name="Barry K."/>
            <person name="Bills G."/>
            <person name="Bluhm B."/>
            <person name="Cannon C."/>
            <person name="Castanera R."/>
            <person name="Culley D."/>
            <person name="Daum C."/>
            <person name="Ezra D."/>
            <person name="Gonzalez J."/>
            <person name="Henrissat B."/>
            <person name="Kuo A."/>
            <person name="Liang C."/>
            <person name="Lipzen A."/>
            <person name="Lutzoni F."/>
            <person name="Magnuson J."/>
            <person name="Mondo S."/>
            <person name="Nolan M."/>
            <person name="Ohm R."/>
            <person name="Pangilinan J."/>
            <person name="Park H.-J."/>
            <person name="Ramirez L."/>
            <person name="Alfaro M."/>
            <person name="Sun H."/>
            <person name="Tritt A."/>
            <person name="Yoshinaga Y."/>
            <person name="Zwiers L.-H."/>
            <person name="Turgeon B."/>
            <person name="Goodwin S."/>
            <person name="Spatafora J."/>
            <person name="Crous P."/>
            <person name="Grigoriev I."/>
        </authorList>
    </citation>
    <scope>NUCLEOTIDE SEQUENCE</scope>
    <source>
        <strain evidence="5">CBS 119925</strain>
    </source>
</reference>
<dbReference type="EMBL" id="MU006565">
    <property type="protein sequence ID" value="KAF2749694.1"/>
    <property type="molecule type" value="Genomic_DNA"/>
</dbReference>
<evidence type="ECO:0000313" key="6">
    <source>
        <dbReference type="Proteomes" id="UP000799440"/>
    </source>
</evidence>
<proteinExistence type="predicted"/>
<evidence type="ECO:0000256" key="3">
    <source>
        <dbReference type="ARBA" id="ARBA00023002"/>
    </source>
</evidence>